<dbReference type="InterPro" id="IPR029052">
    <property type="entry name" value="Metallo-depent_PP-like"/>
</dbReference>
<organism evidence="1 2">
    <name type="scientific">Streptomyces cyanogenus</name>
    <dbReference type="NCBI Taxonomy" id="80860"/>
    <lineage>
        <taxon>Bacteria</taxon>
        <taxon>Bacillati</taxon>
        <taxon>Actinomycetota</taxon>
        <taxon>Actinomycetes</taxon>
        <taxon>Kitasatosporales</taxon>
        <taxon>Streptomycetaceae</taxon>
        <taxon>Streptomyces</taxon>
    </lineage>
</organism>
<dbReference type="EMBL" id="CP071839">
    <property type="protein sequence ID" value="QTD98571.1"/>
    <property type="molecule type" value="Genomic_DNA"/>
</dbReference>
<proteinExistence type="predicted"/>
<dbReference type="InterPro" id="IPR051918">
    <property type="entry name" value="STPP_CPPED1"/>
</dbReference>
<dbReference type="InterPro" id="IPR022506">
    <property type="entry name" value="Metallophosphoesterase_PPA1498"/>
</dbReference>
<keyword evidence="2" id="KW-1185">Reference proteome</keyword>
<protein>
    <submittedName>
        <fullName evidence="1">Cyclic 3',5'-adenosine monophosphate phosphodiesterase</fullName>
    </submittedName>
</protein>
<gene>
    <name evidence="1" type="ORF">S1361_14535</name>
</gene>
<dbReference type="RefSeq" id="WP_208032272.1">
    <property type="nucleotide sequence ID" value="NZ_CP071839.1"/>
</dbReference>
<dbReference type="SUPFAM" id="SSF56300">
    <property type="entry name" value="Metallo-dependent phosphatases"/>
    <property type="match status" value="1"/>
</dbReference>
<dbReference type="Proteomes" id="UP000663908">
    <property type="component" value="Chromosome"/>
</dbReference>
<accession>A0ABX7TQ94</accession>
<dbReference type="PROSITE" id="PS51318">
    <property type="entry name" value="TAT"/>
    <property type="match status" value="1"/>
</dbReference>
<dbReference type="PANTHER" id="PTHR43143:SF1">
    <property type="entry name" value="SERINE_THREONINE-PROTEIN PHOSPHATASE CPPED1"/>
    <property type="match status" value="1"/>
</dbReference>
<evidence type="ECO:0000313" key="2">
    <source>
        <dbReference type="Proteomes" id="UP000663908"/>
    </source>
</evidence>
<dbReference type="PANTHER" id="PTHR43143">
    <property type="entry name" value="METALLOPHOSPHOESTERASE, CALCINEURIN SUPERFAMILY"/>
    <property type="match status" value="1"/>
</dbReference>
<dbReference type="Gene3D" id="3.30.750.180">
    <property type="entry name" value="GpdQ, beta-strand dimerisation domain"/>
    <property type="match status" value="1"/>
</dbReference>
<dbReference type="NCBIfam" id="TIGR03767">
    <property type="entry name" value="P_acnes_RR"/>
    <property type="match status" value="1"/>
</dbReference>
<sequence>MSRIRSVTAPTPGVNRRTVLAAAGAVSLSAGVGYALRPTDSQAATPAGAPVARSRQAAATAPLAPYTRGTTVASVAAPRNGSGYRRLGDGPGWKRVVRDELAAPRSGRAGRRTALAAFVQFTDLHLMDVQHPLRLEYLRAHDVHAWRPHEALTVPGAISLVERVNALRGAPVTGAPLHFVMTTGDNTDNNAHSELEWFMKVMSGGRITPDSGEPGHYEGVQNSGLKLYWQPGSATRDHDKALGFPHLEGFLAAAVREVRSPGLGLPWYSTVGNHDTLPLGCYGSHGDRYLAEAAIGGRKLMSVSAADAKKLQDAIKNAKDPRGTGYRDFLKAHARSMRSVTPDEKRAPYTQADYLKAHLDPAYQGHGPVGHGYSSANLDAGTQYYAFRISDDVIGISLDTTDAGGHYEGSVGTAQLKWLDRTLKENKDSHVVVFSHHTSKTMTNTRPDPARPGEKRHNGAEVISVLSAHANVLAWVNGHIHKNVITPHRAPGGRSFWEISTASHVDHPQLARIIELVDNKDGTVSLFTTLIESAAPHRTDYADLSQTGLAALYRELSYNAPGANTTLAGTAADRNTELVLKKG</sequence>
<evidence type="ECO:0000313" key="1">
    <source>
        <dbReference type="EMBL" id="QTD98571.1"/>
    </source>
</evidence>
<dbReference type="InterPro" id="IPR042281">
    <property type="entry name" value="GpdQ_beta-strand"/>
</dbReference>
<dbReference type="InterPro" id="IPR006311">
    <property type="entry name" value="TAT_signal"/>
</dbReference>
<name>A0ABX7TQ94_STRCY</name>
<reference evidence="1 2" key="1">
    <citation type="submission" date="2021-03" db="EMBL/GenBank/DDBJ databases">
        <title>Complete genome sequence of Streptomyces cyanogenus S136, producer of anticancer angucycline landomycin A.</title>
        <authorList>
            <person name="Hrab P."/>
            <person name="Ruckert C."/>
            <person name="Busche T."/>
            <person name="Ostash I."/>
            <person name="Kalinowski J."/>
            <person name="Fedorenko V."/>
            <person name="Yushchuk O."/>
            <person name="Ostash B."/>
        </authorList>
    </citation>
    <scope>NUCLEOTIDE SEQUENCE [LARGE SCALE GENOMIC DNA]</scope>
    <source>
        <strain evidence="1 2">S136</strain>
    </source>
</reference>